<dbReference type="InterPro" id="IPR009057">
    <property type="entry name" value="Homeodomain-like_sf"/>
</dbReference>
<feature type="DNA-binding region" description="H-T-H motif" evidence="2">
    <location>
        <begin position="40"/>
        <end position="59"/>
    </location>
</feature>
<protein>
    <submittedName>
        <fullName evidence="4">TetR family transcriptional regulator</fullName>
    </submittedName>
</protein>
<dbReference type="PROSITE" id="PS50977">
    <property type="entry name" value="HTH_TETR_2"/>
    <property type="match status" value="1"/>
</dbReference>
<keyword evidence="5" id="KW-1185">Reference proteome</keyword>
<evidence type="ECO:0000256" key="1">
    <source>
        <dbReference type="ARBA" id="ARBA00023125"/>
    </source>
</evidence>
<feature type="domain" description="HTH tetR-type" evidence="3">
    <location>
        <begin position="17"/>
        <end position="77"/>
    </location>
</feature>
<evidence type="ECO:0000313" key="5">
    <source>
        <dbReference type="Proteomes" id="UP000644441"/>
    </source>
</evidence>
<dbReference type="GeneID" id="99764996"/>
<dbReference type="Pfam" id="PF00440">
    <property type="entry name" value="TetR_N"/>
    <property type="match status" value="1"/>
</dbReference>
<proteinExistence type="predicted"/>
<dbReference type="Proteomes" id="UP000644441">
    <property type="component" value="Unassembled WGS sequence"/>
</dbReference>
<dbReference type="SUPFAM" id="SSF48498">
    <property type="entry name" value="Tetracyclin repressor-like, C-terminal domain"/>
    <property type="match status" value="1"/>
</dbReference>
<dbReference type="Pfam" id="PF14246">
    <property type="entry name" value="TetR_C_7"/>
    <property type="match status" value="1"/>
</dbReference>
<keyword evidence="1 2" id="KW-0238">DNA-binding</keyword>
<dbReference type="RefSeq" id="WP_067612465.1">
    <property type="nucleotide sequence ID" value="NZ_ARXR01000004.1"/>
</dbReference>
<name>A0ABS0AFU5_9GAMM</name>
<dbReference type="SUPFAM" id="SSF46689">
    <property type="entry name" value="Homeodomain-like"/>
    <property type="match status" value="1"/>
</dbReference>
<comment type="caution">
    <text evidence="4">The sequence shown here is derived from an EMBL/GenBank/DDBJ whole genome shotgun (WGS) entry which is preliminary data.</text>
</comment>
<dbReference type="Gene3D" id="1.10.357.10">
    <property type="entry name" value="Tetracycline Repressor, domain 2"/>
    <property type="match status" value="1"/>
</dbReference>
<dbReference type="EMBL" id="ARXR01000004">
    <property type="protein sequence ID" value="MBF5052135.1"/>
    <property type="molecule type" value="Genomic_DNA"/>
</dbReference>
<dbReference type="PANTHER" id="PTHR30055:SF146">
    <property type="entry name" value="HTH-TYPE TRANSCRIPTIONAL DUAL REGULATOR CECR"/>
    <property type="match status" value="1"/>
</dbReference>
<evidence type="ECO:0000256" key="2">
    <source>
        <dbReference type="PROSITE-ProRule" id="PRU00335"/>
    </source>
</evidence>
<reference evidence="4 5" key="1">
    <citation type="submission" date="2012-09" db="EMBL/GenBank/DDBJ databases">
        <title>Genome Sequence of alkane-degrading Bacterium Alcanivorax venustensis ISO4.</title>
        <authorList>
            <person name="Lai Q."/>
            <person name="Shao Z."/>
        </authorList>
    </citation>
    <scope>NUCLEOTIDE SEQUENCE [LARGE SCALE GENOMIC DNA]</scope>
    <source>
        <strain evidence="4 5">ISO4</strain>
    </source>
</reference>
<dbReference type="InterPro" id="IPR050109">
    <property type="entry name" value="HTH-type_TetR-like_transc_reg"/>
</dbReference>
<dbReference type="PRINTS" id="PR00455">
    <property type="entry name" value="HTHTETR"/>
</dbReference>
<sequence>MPDNDSQTALRGRPKDPAKREAILDAAKALFIAQGFAGTSMDAVATEAGVSKLTVYSHFSDKATLFAAAVEAKCEGMMPFPIFSLEAGDDLTVVLERIGHAFVTLINSEEAIALERLMASLAGQDTEMARLFFEAGPQRTLNEMERLLTRARERGLVRLGDPAAAAELFFGMLQSCRHMQLVIGCGEAPTEQDAKAHVREVVRVFLKGYGVAPS</sequence>
<gene>
    <name evidence="4" type="ORF">ISO4_00737</name>
</gene>
<dbReference type="InterPro" id="IPR036271">
    <property type="entry name" value="Tet_transcr_reg_TetR-rel_C_sf"/>
</dbReference>
<evidence type="ECO:0000259" key="3">
    <source>
        <dbReference type="PROSITE" id="PS50977"/>
    </source>
</evidence>
<accession>A0ABS0AFU5</accession>
<dbReference type="InterPro" id="IPR039536">
    <property type="entry name" value="TetR_C_Proteobacteria"/>
</dbReference>
<dbReference type="InterPro" id="IPR001647">
    <property type="entry name" value="HTH_TetR"/>
</dbReference>
<evidence type="ECO:0000313" key="4">
    <source>
        <dbReference type="EMBL" id="MBF5052135.1"/>
    </source>
</evidence>
<dbReference type="PANTHER" id="PTHR30055">
    <property type="entry name" value="HTH-TYPE TRANSCRIPTIONAL REGULATOR RUTR"/>
    <property type="match status" value="1"/>
</dbReference>
<organism evidence="4 5">
    <name type="scientific">Alloalcanivorax venustensis ISO4</name>
    <dbReference type="NCBI Taxonomy" id="1177184"/>
    <lineage>
        <taxon>Bacteria</taxon>
        <taxon>Pseudomonadati</taxon>
        <taxon>Pseudomonadota</taxon>
        <taxon>Gammaproteobacteria</taxon>
        <taxon>Oceanospirillales</taxon>
        <taxon>Alcanivoracaceae</taxon>
        <taxon>Alloalcanivorax</taxon>
    </lineage>
</organism>